<feature type="domain" description="Lnb N-terminal periplasmic" evidence="1">
    <location>
        <begin position="10"/>
        <end position="84"/>
    </location>
</feature>
<accession>A0A4Q2TY37</accession>
<dbReference type="AlphaFoldDB" id="A0A4Q2TY37"/>
<feature type="non-terminal residue" evidence="2">
    <location>
        <position position="1"/>
    </location>
</feature>
<proteinExistence type="predicted"/>
<evidence type="ECO:0000313" key="2">
    <source>
        <dbReference type="EMBL" id="RYC27863.1"/>
    </source>
</evidence>
<reference evidence="2 3" key="1">
    <citation type="submission" date="2019-01" db="EMBL/GenBank/DDBJ databases">
        <authorList>
            <person name="Deng T."/>
        </authorList>
    </citation>
    <scope>NUCLEOTIDE SEQUENCE [LARGE SCALE GENOMIC DNA]</scope>
    <source>
        <strain evidence="2 3">F8825</strain>
    </source>
</reference>
<comment type="caution">
    <text evidence="2">The sequence shown here is derived from an EMBL/GenBank/DDBJ whole genome shotgun (WGS) entry which is preliminary data.</text>
</comment>
<dbReference type="EMBL" id="SDVB01000031">
    <property type="protein sequence ID" value="RYC27863.1"/>
    <property type="molecule type" value="Genomic_DNA"/>
</dbReference>
<feature type="non-terminal residue" evidence="2">
    <location>
        <position position="84"/>
    </location>
</feature>
<dbReference type="Pfam" id="PF13387">
    <property type="entry name" value="Lnb_N"/>
    <property type="match status" value="1"/>
</dbReference>
<keyword evidence="3" id="KW-1185">Reference proteome</keyword>
<dbReference type="OrthoDB" id="319167at2"/>
<organism evidence="2 3">
    <name type="scientific">Ciceribacter ferrooxidans</name>
    <dbReference type="NCBI Taxonomy" id="2509717"/>
    <lineage>
        <taxon>Bacteria</taxon>
        <taxon>Pseudomonadati</taxon>
        <taxon>Pseudomonadota</taxon>
        <taxon>Alphaproteobacteria</taxon>
        <taxon>Hyphomicrobiales</taxon>
        <taxon>Rhizobiaceae</taxon>
        <taxon>Ciceribacter</taxon>
    </lineage>
</organism>
<gene>
    <name evidence="2" type="ORF">EUU22_00300</name>
</gene>
<dbReference type="RefSeq" id="WP_129330145.1">
    <property type="nucleotide sequence ID" value="NZ_SDVB01000031.1"/>
</dbReference>
<sequence>DFEQENFLENFAQGNMRYRIAADEFDDDVEMYREESRSITEQRLAFTPAQAVALRDFLFWNARPENAFYRYDYYLANCSTRVRD</sequence>
<evidence type="ECO:0000259" key="1">
    <source>
        <dbReference type="Pfam" id="PF13387"/>
    </source>
</evidence>
<dbReference type="InterPro" id="IPR025178">
    <property type="entry name" value="Lnb_N"/>
</dbReference>
<protein>
    <submittedName>
        <fullName evidence="2">DUF4105 domain-containing protein</fullName>
    </submittedName>
</protein>
<dbReference type="Proteomes" id="UP000291088">
    <property type="component" value="Unassembled WGS sequence"/>
</dbReference>
<name>A0A4Q2TY37_9HYPH</name>
<evidence type="ECO:0000313" key="3">
    <source>
        <dbReference type="Proteomes" id="UP000291088"/>
    </source>
</evidence>